<feature type="compositionally biased region" description="Low complexity" evidence="1">
    <location>
        <begin position="38"/>
        <end position="47"/>
    </location>
</feature>
<dbReference type="Proteomes" id="UP000095780">
    <property type="component" value="Unassembled WGS sequence"/>
</dbReference>
<reference evidence="5 6" key="1">
    <citation type="submission" date="2015-09" db="EMBL/GenBank/DDBJ databases">
        <authorList>
            <consortium name="Pathogen Informatics"/>
        </authorList>
    </citation>
    <scope>NUCLEOTIDE SEQUENCE [LARGE SCALE GENOMIC DNA]</scope>
    <source>
        <strain evidence="3 5">2789STDY5834875</strain>
        <strain evidence="4 6">2789STDY5834878</strain>
    </source>
</reference>
<feature type="region of interest" description="Disordered" evidence="1">
    <location>
        <begin position="29"/>
        <end position="58"/>
    </location>
</feature>
<dbReference type="Proteomes" id="UP000095621">
    <property type="component" value="Unassembled WGS sequence"/>
</dbReference>
<name>A0A174Z0H0_9FIRM</name>
<evidence type="ECO:0000256" key="1">
    <source>
        <dbReference type="SAM" id="MobiDB-lite"/>
    </source>
</evidence>
<feature type="signal peptide" evidence="2">
    <location>
        <begin position="1"/>
        <end position="21"/>
    </location>
</feature>
<feature type="chain" id="PRO_5038293354" description="Lipoprotein" evidence="2">
    <location>
        <begin position="22"/>
        <end position="233"/>
    </location>
</feature>
<evidence type="ECO:0000313" key="4">
    <source>
        <dbReference type="EMBL" id="CUQ91686.1"/>
    </source>
</evidence>
<evidence type="ECO:0008006" key="7">
    <source>
        <dbReference type="Google" id="ProtNLM"/>
    </source>
</evidence>
<dbReference type="EMBL" id="CZBV01000012">
    <property type="protein sequence ID" value="CUQ91686.1"/>
    <property type="molecule type" value="Genomic_DNA"/>
</dbReference>
<evidence type="ECO:0000256" key="2">
    <source>
        <dbReference type="SAM" id="SignalP"/>
    </source>
</evidence>
<sequence length="233" mass="25807">MQTRKIAYAVMGALMITSVLAGCGKKENTTTAGNEGNSQVSQTQESSSKSEEKSTSQSNDLLESQIAIFAGYKAQLPKGYTKIGNAGEIIFNEKDKADLYISRILETKKKLPLSDLTEEKISEYISQHVWTDDGISEQISGYTKDVPVTLTSVADTEVNGIKMKKFEGKLTLAKSSSDTDTTWDCYIYGYVFETRVNTMVFYGLEQEQSQPADKIALIKKNMDAMVQTIQINK</sequence>
<proteinExistence type="predicted"/>
<protein>
    <recommendedName>
        <fullName evidence="7">Lipoprotein</fullName>
    </recommendedName>
</protein>
<keyword evidence="2" id="KW-0732">Signal</keyword>
<accession>A0A174Z0H0</accession>
<dbReference type="AlphaFoldDB" id="A0A174Z0H0"/>
<evidence type="ECO:0000313" key="3">
    <source>
        <dbReference type="EMBL" id="CUQ79367.1"/>
    </source>
</evidence>
<organism evidence="3 5">
    <name type="scientific">Lachnospira eligens</name>
    <dbReference type="NCBI Taxonomy" id="39485"/>
    <lineage>
        <taxon>Bacteria</taxon>
        <taxon>Bacillati</taxon>
        <taxon>Bacillota</taxon>
        <taxon>Clostridia</taxon>
        <taxon>Lachnospirales</taxon>
        <taxon>Lachnospiraceae</taxon>
        <taxon>Lachnospira</taxon>
    </lineage>
</organism>
<evidence type="ECO:0000313" key="5">
    <source>
        <dbReference type="Proteomes" id="UP000095621"/>
    </source>
</evidence>
<gene>
    <name evidence="3" type="ORF">ERS852490_03034</name>
    <name evidence="4" type="ORF">ERS852492_02936</name>
</gene>
<evidence type="ECO:0000313" key="6">
    <source>
        <dbReference type="Proteomes" id="UP000095780"/>
    </source>
</evidence>
<dbReference type="PROSITE" id="PS51257">
    <property type="entry name" value="PROKAR_LIPOPROTEIN"/>
    <property type="match status" value="1"/>
</dbReference>
<dbReference type="RefSeq" id="WP_055216864.1">
    <property type="nucleotide sequence ID" value="NZ_CABIXW010000012.1"/>
</dbReference>
<dbReference type="EMBL" id="CZBU01000009">
    <property type="protein sequence ID" value="CUQ79367.1"/>
    <property type="molecule type" value="Genomic_DNA"/>
</dbReference>